<dbReference type="InterPro" id="IPR022251">
    <property type="entry name" value="DUF3774_wound-induced"/>
</dbReference>
<evidence type="ECO:0000313" key="2">
    <source>
        <dbReference type="Proteomes" id="UP001154282"/>
    </source>
</evidence>
<dbReference type="Pfam" id="PF12609">
    <property type="entry name" value="DUF3774"/>
    <property type="match status" value="1"/>
</dbReference>
<gene>
    <name evidence="1" type="ORF">LITE_LOCUS45411</name>
</gene>
<evidence type="ECO:0000313" key="1">
    <source>
        <dbReference type="EMBL" id="CAI0550091.1"/>
    </source>
</evidence>
<dbReference type="EMBL" id="CAMGYJ010000010">
    <property type="protein sequence ID" value="CAI0550091.1"/>
    <property type="molecule type" value="Genomic_DNA"/>
</dbReference>
<evidence type="ECO:0008006" key="3">
    <source>
        <dbReference type="Google" id="ProtNLM"/>
    </source>
</evidence>
<organism evidence="1 2">
    <name type="scientific">Linum tenue</name>
    <dbReference type="NCBI Taxonomy" id="586396"/>
    <lineage>
        <taxon>Eukaryota</taxon>
        <taxon>Viridiplantae</taxon>
        <taxon>Streptophyta</taxon>
        <taxon>Embryophyta</taxon>
        <taxon>Tracheophyta</taxon>
        <taxon>Spermatophyta</taxon>
        <taxon>Magnoliopsida</taxon>
        <taxon>eudicotyledons</taxon>
        <taxon>Gunneridae</taxon>
        <taxon>Pentapetalae</taxon>
        <taxon>rosids</taxon>
        <taxon>fabids</taxon>
        <taxon>Malpighiales</taxon>
        <taxon>Linaceae</taxon>
        <taxon>Linum</taxon>
    </lineage>
</organism>
<proteinExistence type="predicted"/>
<comment type="caution">
    <text evidence="1">The sequence shown here is derived from an EMBL/GenBank/DDBJ whole genome shotgun (WGS) entry which is preliminary data.</text>
</comment>
<name>A0AAV0QYL0_9ROSI</name>
<reference evidence="1" key="1">
    <citation type="submission" date="2022-08" db="EMBL/GenBank/DDBJ databases">
        <authorList>
            <person name="Gutierrez-Valencia J."/>
        </authorList>
    </citation>
    <scope>NUCLEOTIDE SEQUENCE</scope>
</reference>
<protein>
    <recommendedName>
        <fullName evidence="3">Wound-responsive family protein</fullName>
    </recommendedName>
</protein>
<dbReference type="Proteomes" id="UP001154282">
    <property type="component" value="Unassembled WGS sequence"/>
</dbReference>
<dbReference type="PANTHER" id="PTHR33090">
    <property type="entry name" value="DUF3774 DOMAIN PROTEIN-RELATED"/>
    <property type="match status" value="1"/>
</dbReference>
<accession>A0AAV0QYL0</accession>
<dbReference type="AlphaFoldDB" id="A0AAV0QYL0"/>
<sequence>MSSTSKAWTVAASIGAVEALKDQLGFCRWNYILRSAHHYAKSNVRSISSQAKTLPPNSSAAAAMTSGESLKQAQNSEESLRKVMYLSCWGPYS</sequence>
<keyword evidence="2" id="KW-1185">Reference proteome</keyword>